<evidence type="ECO:0000313" key="2">
    <source>
        <dbReference type="Proteomes" id="UP001059663"/>
    </source>
</evidence>
<dbReference type="EMBL" id="CP087977">
    <property type="protein sequence ID" value="UUZ45795.1"/>
    <property type="molecule type" value="Genomic_DNA"/>
</dbReference>
<organism evidence="1 2">
    <name type="scientific">Janibacter limosus</name>
    <dbReference type="NCBI Taxonomy" id="53458"/>
    <lineage>
        <taxon>Bacteria</taxon>
        <taxon>Bacillati</taxon>
        <taxon>Actinomycetota</taxon>
        <taxon>Actinomycetes</taxon>
        <taxon>Micrococcales</taxon>
        <taxon>Intrasporangiaceae</taxon>
        <taxon>Janibacter</taxon>
    </lineage>
</organism>
<name>A0AC61U6Y7_9MICO</name>
<dbReference type="Proteomes" id="UP001059663">
    <property type="component" value="Chromosome"/>
</dbReference>
<evidence type="ECO:0000313" key="1">
    <source>
        <dbReference type="EMBL" id="UUZ45795.1"/>
    </source>
</evidence>
<sequence>MPRNLVPMVCPWTRDLPEIIDIHTHFMPQRVLDKVWAYFDSAGPLLGRPWPVTYREDEGSRPATLRALGVRAFTSLNYAHRPGMAQWLNDWSSDFAAQHDDVLHSATFYPEPGAADYTAAAIEAGARIFKAHVQVGDYSPADPLSDDVWRVLERSRTPIVMHAGNGPAPGRFTGPQAVRDLLQHHPGLVLVIAHMGMPDYGDFLDICAEHPDVHLDTTMAFTDFTEETSPFPRQRLDDLPALGDRVLFGSDFPNIPYPYEHAVDAVRELGLGGEWERKVLHDNAARLFEISAAQV</sequence>
<accession>A0AC61U6Y7</accession>
<gene>
    <name evidence="1" type="ORF">LP422_07615</name>
</gene>
<proteinExistence type="predicted"/>
<reference evidence="1" key="1">
    <citation type="submission" date="2021-11" db="EMBL/GenBank/DDBJ databases">
        <title>Study of the species diversity of bacterial strains isolated from a unique natural object - Shulgan-Tash cave (Bashkiria).</title>
        <authorList>
            <person name="Sazanova A.L."/>
            <person name="Chirak E.R."/>
            <person name="Safronova V.I."/>
        </authorList>
    </citation>
    <scope>NUCLEOTIDE SEQUENCE</scope>
    <source>
        <strain evidence="1">P1</strain>
    </source>
</reference>
<protein>
    <submittedName>
        <fullName evidence="1">Amidohydrolase</fullName>
    </submittedName>
</protein>